<dbReference type="InterPro" id="IPR035952">
    <property type="entry name" value="Rhomboid-like_sf"/>
</dbReference>
<evidence type="ECO:0000256" key="1">
    <source>
        <dbReference type="ARBA" id="ARBA00004141"/>
    </source>
</evidence>
<feature type="transmembrane region" description="Helical" evidence="7">
    <location>
        <begin position="120"/>
        <end position="142"/>
    </location>
</feature>
<evidence type="ECO:0000259" key="8">
    <source>
        <dbReference type="Pfam" id="PF01694"/>
    </source>
</evidence>
<evidence type="ECO:0000256" key="7">
    <source>
        <dbReference type="SAM" id="Phobius"/>
    </source>
</evidence>
<dbReference type="PANTHER" id="PTHR43731:SF14">
    <property type="entry name" value="PRESENILIN-ASSOCIATED RHOMBOID-LIKE PROTEIN, MITOCHONDRIAL"/>
    <property type="match status" value="1"/>
</dbReference>
<feature type="transmembrane region" description="Helical" evidence="7">
    <location>
        <begin position="97"/>
        <end position="114"/>
    </location>
</feature>
<keyword evidence="5 7" id="KW-1133">Transmembrane helix</keyword>
<dbReference type="GO" id="GO:0004252">
    <property type="term" value="F:serine-type endopeptidase activity"/>
    <property type="evidence" value="ECO:0007669"/>
    <property type="project" value="InterPro"/>
</dbReference>
<evidence type="ECO:0000256" key="3">
    <source>
        <dbReference type="ARBA" id="ARBA00022692"/>
    </source>
</evidence>
<feature type="transmembrane region" description="Helical" evidence="7">
    <location>
        <begin position="12"/>
        <end position="38"/>
    </location>
</feature>
<dbReference type="PANTHER" id="PTHR43731">
    <property type="entry name" value="RHOMBOID PROTEASE"/>
    <property type="match status" value="1"/>
</dbReference>
<dbReference type="AlphaFoldDB" id="A0A553SGT9"/>
<feature type="transmembrane region" description="Helical" evidence="7">
    <location>
        <begin position="220"/>
        <end position="239"/>
    </location>
</feature>
<dbReference type="Proteomes" id="UP000319837">
    <property type="component" value="Unassembled WGS sequence"/>
</dbReference>
<keyword evidence="9" id="KW-0645">Protease</keyword>
<reference evidence="10" key="1">
    <citation type="submission" date="2018-10" db="EMBL/GenBank/DDBJ databases">
        <title>FDA dAtabase for Regulatory Grade micrObial Sequences (FDA-ARGOS): Supporting development and validation of Infectious Disease Dx tests.</title>
        <authorList>
            <person name="Minogue T."/>
            <person name="Wolcott M."/>
            <person name="Wasieloski L."/>
            <person name="Aguilar W."/>
            <person name="Moore D."/>
            <person name="Tallon L."/>
            <person name="Sadzewicz L."/>
            <person name="Sengamalay N."/>
            <person name="Ott S."/>
            <person name="Godinez A."/>
            <person name="Nagaraj S."/>
            <person name="Vavikolanu K."/>
            <person name="Vyas G."/>
            <person name="Nadendla S."/>
            <person name="George J."/>
            <person name="Sichtig H."/>
        </authorList>
    </citation>
    <scope>NUCLEOTIDE SEQUENCE [LARGE SCALE GENOMIC DNA]</scope>
    <source>
        <strain evidence="10">FDAARGOS_343</strain>
    </source>
</reference>
<sequence length="240" mass="27067">MFTRRENFKEYITFYPIVSLILLVNLLVYLTTFLPILPNQLIMESMVGVNLYIVQGEWWRLITPIFLHTGFSHFLFNSFSIFLFGPALERALGKPKFLAVYLFTGVLANIATLVTEPLTFSHLGASGSIFGMFGYYIALIVFRKDIISRNNSQVIGTIAALSLIMTFIQPNINIGAHLFGFLFGVAAGSLFEAKGKKIIPSYKEEFLLLRGKFRSNRKPPAKTLTIWVIIIALALIGLFR</sequence>
<dbReference type="RefSeq" id="WP_185764718.1">
    <property type="nucleotide sequence ID" value="NZ_RIBP01000004.1"/>
</dbReference>
<keyword evidence="6 7" id="KW-0472">Membrane</keyword>
<dbReference type="SUPFAM" id="SSF144091">
    <property type="entry name" value="Rhomboid-like"/>
    <property type="match status" value="1"/>
</dbReference>
<evidence type="ECO:0000313" key="9">
    <source>
        <dbReference type="EMBL" id="TRZ36213.1"/>
    </source>
</evidence>
<dbReference type="GO" id="GO:0016020">
    <property type="term" value="C:membrane"/>
    <property type="evidence" value="ECO:0007669"/>
    <property type="project" value="UniProtKB-SubCell"/>
</dbReference>
<organism evidence="9 10">
    <name type="scientific">Niallia circulans</name>
    <name type="common">Bacillus circulans</name>
    <dbReference type="NCBI Taxonomy" id="1397"/>
    <lineage>
        <taxon>Bacteria</taxon>
        <taxon>Bacillati</taxon>
        <taxon>Bacillota</taxon>
        <taxon>Bacilli</taxon>
        <taxon>Bacillales</taxon>
        <taxon>Bacillaceae</taxon>
        <taxon>Niallia</taxon>
    </lineage>
</organism>
<evidence type="ECO:0000256" key="2">
    <source>
        <dbReference type="ARBA" id="ARBA00009045"/>
    </source>
</evidence>
<gene>
    <name evidence="9" type="ORF">CEQ21_11610</name>
</gene>
<keyword evidence="4" id="KW-0378">Hydrolase</keyword>
<dbReference type="GO" id="GO:0006508">
    <property type="term" value="P:proteolysis"/>
    <property type="evidence" value="ECO:0007669"/>
    <property type="project" value="UniProtKB-KW"/>
</dbReference>
<dbReference type="EMBL" id="RIBP01000004">
    <property type="protein sequence ID" value="TRZ36213.1"/>
    <property type="molecule type" value="Genomic_DNA"/>
</dbReference>
<evidence type="ECO:0000313" key="10">
    <source>
        <dbReference type="Proteomes" id="UP000319837"/>
    </source>
</evidence>
<dbReference type="InterPro" id="IPR050925">
    <property type="entry name" value="Rhomboid_protease_S54"/>
</dbReference>
<dbReference type="InterPro" id="IPR022764">
    <property type="entry name" value="Peptidase_S54_rhomboid_dom"/>
</dbReference>
<dbReference type="Gene3D" id="1.20.1540.10">
    <property type="entry name" value="Rhomboid-like"/>
    <property type="match status" value="1"/>
</dbReference>
<evidence type="ECO:0000256" key="5">
    <source>
        <dbReference type="ARBA" id="ARBA00022989"/>
    </source>
</evidence>
<comment type="subcellular location">
    <subcellularLocation>
        <location evidence="1">Membrane</location>
        <topology evidence="1">Multi-pass membrane protein</topology>
    </subcellularLocation>
</comment>
<feature type="transmembrane region" description="Helical" evidence="7">
    <location>
        <begin position="58"/>
        <end position="85"/>
    </location>
</feature>
<proteinExistence type="inferred from homology"/>
<dbReference type="Pfam" id="PF01694">
    <property type="entry name" value="Rhomboid"/>
    <property type="match status" value="1"/>
</dbReference>
<comment type="similarity">
    <text evidence="2">Belongs to the peptidase S54 family.</text>
</comment>
<feature type="transmembrane region" description="Helical" evidence="7">
    <location>
        <begin position="154"/>
        <end position="170"/>
    </location>
</feature>
<protein>
    <submittedName>
        <fullName evidence="9">Rhomboid family intramembrane serine protease</fullName>
    </submittedName>
</protein>
<feature type="domain" description="Peptidase S54 rhomboid" evidence="8">
    <location>
        <begin position="56"/>
        <end position="190"/>
    </location>
</feature>
<accession>A0A553SGT9</accession>
<comment type="caution">
    <text evidence="9">The sequence shown here is derived from an EMBL/GenBank/DDBJ whole genome shotgun (WGS) entry which is preliminary data.</text>
</comment>
<evidence type="ECO:0000256" key="6">
    <source>
        <dbReference type="ARBA" id="ARBA00023136"/>
    </source>
</evidence>
<evidence type="ECO:0000256" key="4">
    <source>
        <dbReference type="ARBA" id="ARBA00022801"/>
    </source>
</evidence>
<name>A0A553SGT9_NIACI</name>
<keyword evidence="3 7" id="KW-0812">Transmembrane</keyword>